<accession>A0AA39GGM5</accession>
<evidence type="ECO:0000313" key="2">
    <source>
        <dbReference type="Proteomes" id="UP001175261"/>
    </source>
</evidence>
<name>A0AA39GGM5_SARSR</name>
<sequence length="476" mass="54278">MLYIIIHLSRARAEDLVLLLGETHFMRMLKYSHLISPSRSELIQRAAVHIDISYHLKVFYSTMGGSAFTGGVDPLDTPRMPPHVYEAVKARCSAKLRELFICVASPIEGPGKIDHGDIDILVAWPKVSFSDKNTALNAVKTALQAKRAILAMGDTSANFAIPWPEDHGEYATQSRFIQVDVKICDTLQSLQWLLFKHAHGDVWSILGSVIRPYGLTIDEQALYIRIPEIEDVNRKRSRVFLTSEPVEILHFLGLPVSRSWEEPFGSRWELFEYTALCRLFWVRPAEPTDLLDGAETGTAGGGTGRDRAALKSNDRRRMNQRVAFRAWIDDFVSECRRRGLYSVKPTTREAVTEEALDRFRVRKEYNTRRNEFLQERQKEHIVSIIKASARLAHPEDMRAIMYRSCQIKALKRIILEGDESYGIAVKREHVTGEDGFYKLVEIQGYLEDHAEEVGDLAFAKHEKAYIARKSMPTTES</sequence>
<evidence type="ECO:0000313" key="1">
    <source>
        <dbReference type="EMBL" id="KAK0386993.1"/>
    </source>
</evidence>
<comment type="caution">
    <text evidence="1">The sequence shown here is derived from an EMBL/GenBank/DDBJ whole genome shotgun (WGS) entry which is preliminary data.</text>
</comment>
<gene>
    <name evidence="1" type="ORF">NLU13_5307</name>
</gene>
<keyword evidence="2" id="KW-1185">Reference proteome</keyword>
<dbReference type="AlphaFoldDB" id="A0AA39GGM5"/>
<reference evidence="1" key="1">
    <citation type="submission" date="2022-10" db="EMBL/GenBank/DDBJ databases">
        <title>Determination and structural analysis of whole genome sequence of Sarocladium strictum F4-1.</title>
        <authorList>
            <person name="Hu L."/>
            <person name="Jiang Y."/>
        </authorList>
    </citation>
    <scope>NUCLEOTIDE SEQUENCE</scope>
    <source>
        <strain evidence="1">F4-1</strain>
    </source>
</reference>
<proteinExistence type="predicted"/>
<dbReference type="EMBL" id="JAPDFR010000004">
    <property type="protein sequence ID" value="KAK0386993.1"/>
    <property type="molecule type" value="Genomic_DNA"/>
</dbReference>
<dbReference type="Proteomes" id="UP001175261">
    <property type="component" value="Unassembled WGS sequence"/>
</dbReference>
<protein>
    <submittedName>
        <fullName evidence="1">Uncharacterized protein</fullName>
    </submittedName>
</protein>
<organism evidence="1 2">
    <name type="scientific">Sarocladium strictum</name>
    <name type="common">Black bundle disease fungus</name>
    <name type="synonym">Acremonium strictum</name>
    <dbReference type="NCBI Taxonomy" id="5046"/>
    <lineage>
        <taxon>Eukaryota</taxon>
        <taxon>Fungi</taxon>
        <taxon>Dikarya</taxon>
        <taxon>Ascomycota</taxon>
        <taxon>Pezizomycotina</taxon>
        <taxon>Sordariomycetes</taxon>
        <taxon>Hypocreomycetidae</taxon>
        <taxon>Hypocreales</taxon>
        <taxon>Sarocladiaceae</taxon>
        <taxon>Sarocladium</taxon>
    </lineage>
</organism>